<evidence type="ECO:0000313" key="2">
    <source>
        <dbReference type="Proteomes" id="UP000502502"/>
    </source>
</evidence>
<evidence type="ECO:0000313" key="1">
    <source>
        <dbReference type="EMBL" id="QIL02963.1"/>
    </source>
</evidence>
<organism evidence="1 2">
    <name type="scientific">Sphingomonas sinipercae</name>
    <dbReference type="NCBI Taxonomy" id="2714944"/>
    <lineage>
        <taxon>Bacteria</taxon>
        <taxon>Pseudomonadati</taxon>
        <taxon>Pseudomonadota</taxon>
        <taxon>Alphaproteobacteria</taxon>
        <taxon>Sphingomonadales</taxon>
        <taxon>Sphingomonadaceae</taxon>
        <taxon>Sphingomonas</taxon>
    </lineage>
</organism>
<protein>
    <submittedName>
        <fullName evidence="1">Uncharacterized protein</fullName>
    </submittedName>
</protein>
<reference evidence="1 2" key="1">
    <citation type="submission" date="2020-03" db="EMBL/GenBank/DDBJ databases">
        <title>Sphingomonas sp. nov., isolated from fish.</title>
        <authorList>
            <person name="Hyun D.-W."/>
            <person name="Bae J.-W."/>
        </authorList>
    </citation>
    <scope>NUCLEOTIDE SEQUENCE [LARGE SCALE GENOMIC DNA]</scope>
    <source>
        <strain evidence="1 2">HDW15C</strain>
    </source>
</reference>
<dbReference type="KEGG" id="ssin:G7078_09335"/>
<dbReference type="RefSeq" id="WP_166095370.1">
    <property type="nucleotide sequence ID" value="NZ_CP049871.1"/>
</dbReference>
<dbReference type="Proteomes" id="UP000502502">
    <property type="component" value="Chromosome"/>
</dbReference>
<accession>A0A6G7ZPU6</accession>
<gene>
    <name evidence="1" type="ORF">G7078_09335</name>
</gene>
<name>A0A6G7ZPU6_9SPHN</name>
<proteinExistence type="predicted"/>
<keyword evidence="2" id="KW-1185">Reference proteome</keyword>
<dbReference type="EMBL" id="CP049871">
    <property type="protein sequence ID" value="QIL02963.1"/>
    <property type="molecule type" value="Genomic_DNA"/>
</dbReference>
<dbReference type="AlphaFoldDB" id="A0A6G7ZPU6"/>
<sequence length="74" mass="8190">MGKFADELPSHLALPAHQIAAIGNPAIPLRELASAEFYRLDTLGRPIRLWGERPELAAELNERLFRAAEEAAIN</sequence>